<sequence>MTNDHPDDVDERALMLADLRCAWQQAKALWSSDPTDPGAYTAFIRAGTALYQYMPPDAPAPAPASVPRVARATARPGYLRMSPLGRAPRGWPEPTGAGRRR</sequence>
<reference evidence="2 3" key="1">
    <citation type="submission" date="2022-10" db="EMBL/GenBank/DDBJ databases">
        <title>The complete genomes of actinobacterial strains from the NBC collection.</title>
        <authorList>
            <person name="Joergensen T.S."/>
            <person name="Alvarez Arevalo M."/>
            <person name="Sterndorff E.B."/>
            <person name="Faurdal D."/>
            <person name="Vuksanovic O."/>
            <person name="Mourched A.-S."/>
            <person name="Charusanti P."/>
            <person name="Shaw S."/>
            <person name="Blin K."/>
            <person name="Weber T."/>
        </authorList>
    </citation>
    <scope>NUCLEOTIDE SEQUENCE [LARGE SCALE GENOMIC DNA]</scope>
    <source>
        <strain evidence="2 3">NBC_01247</strain>
    </source>
</reference>
<dbReference type="Proteomes" id="UP001432014">
    <property type="component" value="Chromosome"/>
</dbReference>
<keyword evidence="3" id="KW-1185">Reference proteome</keyword>
<dbReference type="RefSeq" id="WP_329493008.1">
    <property type="nucleotide sequence ID" value="NZ_CP108460.1"/>
</dbReference>
<protein>
    <submittedName>
        <fullName evidence="2">Uncharacterized protein</fullName>
    </submittedName>
</protein>
<evidence type="ECO:0000313" key="2">
    <source>
        <dbReference type="EMBL" id="WUS54397.1"/>
    </source>
</evidence>
<proteinExistence type="predicted"/>
<name>A0ABZ1W0P8_9ACTN</name>
<gene>
    <name evidence="2" type="ORF">OG469_02075</name>
</gene>
<evidence type="ECO:0000313" key="3">
    <source>
        <dbReference type="Proteomes" id="UP001432014"/>
    </source>
</evidence>
<organism evidence="2 3">
    <name type="scientific">Kitasatospora herbaricolor</name>
    <dbReference type="NCBI Taxonomy" id="68217"/>
    <lineage>
        <taxon>Bacteria</taxon>
        <taxon>Bacillati</taxon>
        <taxon>Actinomycetota</taxon>
        <taxon>Actinomycetes</taxon>
        <taxon>Kitasatosporales</taxon>
        <taxon>Streptomycetaceae</taxon>
        <taxon>Kitasatospora</taxon>
    </lineage>
</organism>
<accession>A0ABZ1W0P8</accession>
<feature type="region of interest" description="Disordered" evidence="1">
    <location>
        <begin position="79"/>
        <end position="101"/>
    </location>
</feature>
<evidence type="ECO:0000256" key="1">
    <source>
        <dbReference type="SAM" id="MobiDB-lite"/>
    </source>
</evidence>
<dbReference type="EMBL" id="CP108482">
    <property type="protein sequence ID" value="WUS54397.1"/>
    <property type="molecule type" value="Genomic_DNA"/>
</dbReference>